<proteinExistence type="predicted"/>
<comment type="caution">
    <text evidence="1">The sequence shown here is derived from an EMBL/GenBank/DDBJ whole genome shotgun (WGS) entry which is preliminary data.</text>
</comment>
<name>A0A9D3NRK7_9TELE</name>
<dbReference type="AlphaFoldDB" id="A0A9D3NRK7"/>
<evidence type="ECO:0000313" key="2">
    <source>
        <dbReference type="Proteomes" id="UP000824219"/>
    </source>
</evidence>
<sequence length="89" mass="10058">MHKSVWGNLELSVEGSVPNAGNDLESHLQQFNKEAGSFSFSRRFGEIHLEEERRHEVPKAEMHLGMHLMLFSSSQLLVLSAGSFSFTRV</sequence>
<gene>
    <name evidence="1" type="ORF">KOW79_010948</name>
</gene>
<organism evidence="1 2">
    <name type="scientific">Hemibagrus wyckioides</name>
    <dbReference type="NCBI Taxonomy" id="337641"/>
    <lineage>
        <taxon>Eukaryota</taxon>
        <taxon>Metazoa</taxon>
        <taxon>Chordata</taxon>
        <taxon>Craniata</taxon>
        <taxon>Vertebrata</taxon>
        <taxon>Euteleostomi</taxon>
        <taxon>Actinopterygii</taxon>
        <taxon>Neopterygii</taxon>
        <taxon>Teleostei</taxon>
        <taxon>Ostariophysi</taxon>
        <taxon>Siluriformes</taxon>
        <taxon>Bagridae</taxon>
        <taxon>Hemibagrus</taxon>
    </lineage>
</organism>
<dbReference type="EMBL" id="JAHKSW010000012">
    <property type="protein sequence ID" value="KAG7326023.1"/>
    <property type="molecule type" value="Genomic_DNA"/>
</dbReference>
<protein>
    <submittedName>
        <fullName evidence="1">Uncharacterized protein</fullName>
    </submittedName>
</protein>
<evidence type="ECO:0000313" key="1">
    <source>
        <dbReference type="EMBL" id="KAG7326023.1"/>
    </source>
</evidence>
<reference evidence="1 2" key="1">
    <citation type="submission" date="2021-06" db="EMBL/GenBank/DDBJ databases">
        <title>Chromosome-level genome assembly of the red-tail catfish (Hemibagrus wyckioides).</title>
        <authorList>
            <person name="Shao F."/>
        </authorList>
    </citation>
    <scope>NUCLEOTIDE SEQUENCE [LARGE SCALE GENOMIC DNA]</scope>
    <source>
        <strain evidence="1">EC202008001</strain>
        <tissue evidence="1">Blood</tissue>
    </source>
</reference>
<dbReference type="Proteomes" id="UP000824219">
    <property type="component" value="Linkage Group LG12"/>
</dbReference>
<keyword evidence="2" id="KW-1185">Reference proteome</keyword>
<accession>A0A9D3NRK7</accession>